<gene>
    <name evidence="2" type="ORF">ACFP1K_06670</name>
</gene>
<dbReference type="EMBL" id="JBHSRF010000006">
    <property type="protein sequence ID" value="MFC6080837.1"/>
    <property type="molecule type" value="Genomic_DNA"/>
</dbReference>
<name>A0ABW1NDI0_9ACTN</name>
<proteinExistence type="predicted"/>
<feature type="region of interest" description="Disordered" evidence="1">
    <location>
        <begin position="1"/>
        <end position="20"/>
    </location>
</feature>
<evidence type="ECO:0000313" key="2">
    <source>
        <dbReference type="EMBL" id="MFC6080837.1"/>
    </source>
</evidence>
<organism evidence="2 3">
    <name type="scientific">Sphaerisporangium aureirubrum</name>
    <dbReference type="NCBI Taxonomy" id="1544736"/>
    <lineage>
        <taxon>Bacteria</taxon>
        <taxon>Bacillati</taxon>
        <taxon>Actinomycetota</taxon>
        <taxon>Actinomycetes</taxon>
        <taxon>Streptosporangiales</taxon>
        <taxon>Streptosporangiaceae</taxon>
        <taxon>Sphaerisporangium</taxon>
    </lineage>
</organism>
<evidence type="ECO:0000313" key="3">
    <source>
        <dbReference type="Proteomes" id="UP001596137"/>
    </source>
</evidence>
<accession>A0ABW1NDI0</accession>
<reference evidence="3" key="1">
    <citation type="journal article" date="2019" name="Int. J. Syst. Evol. Microbiol.">
        <title>The Global Catalogue of Microorganisms (GCM) 10K type strain sequencing project: providing services to taxonomists for standard genome sequencing and annotation.</title>
        <authorList>
            <consortium name="The Broad Institute Genomics Platform"/>
            <consortium name="The Broad Institute Genome Sequencing Center for Infectious Disease"/>
            <person name="Wu L."/>
            <person name="Ma J."/>
        </authorList>
    </citation>
    <scope>NUCLEOTIDE SEQUENCE [LARGE SCALE GENOMIC DNA]</scope>
    <source>
        <strain evidence="3">JCM 30346</strain>
    </source>
</reference>
<comment type="caution">
    <text evidence="2">The sequence shown here is derived from an EMBL/GenBank/DDBJ whole genome shotgun (WGS) entry which is preliminary data.</text>
</comment>
<dbReference type="RefSeq" id="WP_380748016.1">
    <property type="nucleotide sequence ID" value="NZ_JBHSRF010000006.1"/>
</dbReference>
<sequence length="75" mass="7761">MTTDLHHPAALLDGHGRDTRTLPHAMQVRNPVTGRLSDAIRVVDTNDVISAGHKMGEVGAEAAPIASPSGAPDGE</sequence>
<protein>
    <submittedName>
        <fullName evidence="2">Uncharacterized protein</fullName>
    </submittedName>
</protein>
<dbReference type="Proteomes" id="UP001596137">
    <property type="component" value="Unassembled WGS sequence"/>
</dbReference>
<keyword evidence="3" id="KW-1185">Reference proteome</keyword>
<evidence type="ECO:0000256" key="1">
    <source>
        <dbReference type="SAM" id="MobiDB-lite"/>
    </source>
</evidence>